<evidence type="ECO:0000313" key="2">
    <source>
        <dbReference type="Proteomes" id="UP001055879"/>
    </source>
</evidence>
<dbReference type="Proteomes" id="UP001055879">
    <property type="component" value="Linkage Group LG09"/>
</dbReference>
<reference evidence="1 2" key="2">
    <citation type="journal article" date="2022" name="Mol. Ecol. Resour.">
        <title>The genomes of chicory, endive, great burdock and yacon provide insights into Asteraceae paleo-polyploidization history and plant inulin production.</title>
        <authorList>
            <person name="Fan W."/>
            <person name="Wang S."/>
            <person name="Wang H."/>
            <person name="Wang A."/>
            <person name="Jiang F."/>
            <person name="Liu H."/>
            <person name="Zhao H."/>
            <person name="Xu D."/>
            <person name="Zhang Y."/>
        </authorList>
    </citation>
    <scope>NUCLEOTIDE SEQUENCE [LARGE SCALE GENOMIC DNA]</scope>
    <source>
        <strain evidence="2">cv. Niubang</strain>
    </source>
</reference>
<keyword evidence="2" id="KW-1185">Reference proteome</keyword>
<accession>A0ACB9A0M9</accession>
<name>A0ACB9A0M9_ARCLA</name>
<protein>
    <submittedName>
        <fullName evidence="1">Uncharacterized protein</fullName>
    </submittedName>
</protein>
<reference evidence="2" key="1">
    <citation type="journal article" date="2022" name="Mol. Ecol. Resour.">
        <title>The genomes of chicory, endive, great burdock and yacon provide insights into Asteraceae palaeo-polyploidization history and plant inulin production.</title>
        <authorList>
            <person name="Fan W."/>
            <person name="Wang S."/>
            <person name="Wang H."/>
            <person name="Wang A."/>
            <person name="Jiang F."/>
            <person name="Liu H."/>
            <person name="Zhao H."/>
            <person name="Xu D."/>
            <person name="Zhang Y."/>
        </authorList>
    </citation>
    <scope>NUCLEOTIDE SEQUENCE [LARGE SCALE GENOMIC DNA]</scope>
    <source>
        <strain evidence="2">cv. Niubang</strain>
    </source>
</reference>
<organism evidence="1 2">
    <name type="scientific">Arctium lappa</name>
    <name type="common">Greater burdock</name>
    <name type="synonym">Lappa major</name>
    <dbReference type="NCBI Taxonomy" id="4217"/>
    <lineage>
        <taxon>Eukaryota</taxon>
        <taxon>Viridiplantae</taxon>
        <taxon>Streptophyta</taxon>
        <taxon>Embryophyta</taxon>
        <taxon>Tracheophyta</taxon>
        <taxon>Spermatophyta</taxon>
        <taxon>Magnoliopsida</taxon>
        <taxon>eudicotyledons</taxon>
        <taxon>Gunneridae</taxon>
        <taxon>Pentapetalae</taxon>
        <taxon>asterids</taxon>
        <taxon>campanulids</taxon>
        <taxon>Asterales</taxon>
        <taxon>Asteraceae</taxon>
        <taxon>Carduoideae</taxon>
        <taxon>Cardueae</taxon>
        <taxon>Arctiinae</taxon>
        <taxon>Arctium</taxon>
    </lineage>
</organism>
<gene>
    <name evidence="1" type="ORF">L6452_27463</name>
</gene>
<comment type="caution">
    <text evidence="1">The sequence shown here is derived from an EMBL/GenBank/DDBJ whole genome shotgun (WGS) entry which is preliminary data.</text>
</comment>
<dbReference type="EMBL" id="CM042055">
    <property type="protein sequence ID" value="KAI3701950.1"/>
    <property type="molecule type" value="Genomic_DNA"/>
</dbReference>
<evidence type="ECO:0000313" key="1">
    <source>
        <dbReference type="EMBL" id="KAI3701950.1"/>
    </source>
</evidence>
<sequence length="131" mass="14756">MLRSYEDIPRIIDAPTGPECVMQYLKILEEEFSHGNGDRGGSNTAVDLHDVDVDIEIDLEESSDDNDGADDDVALIPPHIGSHPSFFDDILSHEDIYAVDVDLDGILRKQIEAPSDVVTRLEFWEFKDEIR</sequence>
<proteinExistence type="predicted"/>